<gene>
    <name evidence="2" type="ORF">SAMN05421508_10451</name>
</gene>
<dbReference type="EMBL" id="OCNJ01000004">
    <property type="protein sequence ID" value="SOD94605.1"/>
    <property type="molecule type" value="Genomic_DNA"/>
</dbReference>
<dbReference type="RefSeq" id="WP_245913426.1">
    <property type="nucleotide sequence ID" value="NZ_OCNJ01000004.1"/>
</dbReference>
<evidence type="ECO:0000313" key="2">
    <source>
        <dbReference type="EMBL" id="SOD94605.1"/>
    </source>
</evidence>
<reference evidence="2 3" key="1">
    <citation type="submission" date="2017-09" db="EMBL/GenBank/DDBJ databases">
        <authorList>
            <person name="Ehlers B."/>
            <person name="Leendertz F.H."/>
        </authorList>
    </citation>
    <scope>NUCLEOTIDE SEQUENCE [LARGE SCALE GENOMIC DNA]</scope>
    <source>
        <strain evidence="2 3">USBA 140</strain>
    </source>
</reference>
<sequence>MPFFLIRVDKAGNVSKRFAATAFPFARYGGACPRYIVYDAFRVPGVIKTQVSEMPDGGRFFSVARTVHQTAGGFHAARQQFGVALGCALEHARELVYADGLDLGPGAVPMPIGVTCRLCERADCAQRAHPSLHHRLRLDDSERGFSPFSFAARDG</sequence>
<dbReference type="AlphaFoldDB" id="A0A286GGD7"/>
<keyword evidence="3" id="KW-1185">Reference proteome</keyword>
<feature type="domain" description="Short-chain fatty acyl coenzyme A regulators C-terminal" evidence="1">
    <location>
        <begin position="1"/>
        <end position="148"/>
    </location>
</feature>
<accession>A0A286GGD7</accession>
<evidence type="ECO:0000259" key="1">
    <source>
        <dbReference type="Pfam" id="PF09856"/>
    </source>
</evidence>
<name>A0A286GGD7_9PROT</name>
<proteinExistence type="predicted"/>
<evidence type="ECO:0000313" key="3">
    <source>
        <dbReference type="Proteomes" id="UP000219621"/>
    </source>
</evidence>
<organism evidence="2 3">
    <name type="scientific">Caenispirillum bisanense</name>
    <dbReference type="NCBI Taxonomy" id="414052"/>
    <lineage>
        <taxon>Bacteria</taxon>
        <taxon>Pseudomonadati</taxon>
        <taxon>Pseudomonadota</taxon>
        <taxon>Alphaproteobacteria</taxon>
        <taxon>Rhodospirillales</taxon>
        <taxon>Novispirillaceae</taxon>
        <taxon>Caenispirillum</taxon>
    </lineage>
</organism>
<dbReference type="InterPro" id="IPR018653">
    <property type="entry name" value="ScfR_C"/>
</dbReference>
<dbReference type="Proteomes" id="UP000219621">
    <property type="component" value="Unassembled WGS sequence"/>
</dbReference>
<protein>
    <recommendedName>
        <fullName evidence="1">Short-chain fatty acyl coenzyme A regulators C-terminal domain-containing protein</fullName>
    </recommendedName>
</protein>
<dbReference type="Pfam" id="PF09856">
    <property type="entry name" value="ScfRs"/>
    <property type="match status" value="1"/>
</dbReference>